<evidence type="ECO:0000313" key="2">
    <source>
        <dbReference type="Proteomes" id="UP001305652"/>
    </source>
</evidence>
<proteinExistence type="predicted"/>
<organism evidence="1 2">
    <name type="scientific">Methanoculleus receptaculi</name>
    <dbReference type="NCBI Taxonomy" id="394967"/>
    <lineage>
        <taxon>Archaea</taxon>
        <taxon>Methanobacteriati</taxon>
        <taxon>Methanobacteriota</taxon>
        <taxon>Stenosarchaea group</taxon>
        <taxon>Methanomicrobia</taxon>
        <taxon>Methanomicrobiales</taxon>
        <taxon>Methanomicrobiaceae</taxon>
        <taxon>Methanoculleus</taxon>
    </lineage>
</organism>
<dbReference type="AlphaFoldDB" id="A0AAX4FV97"/>
<accession>A0AAX4FV97</accession>
<sequence length="127" mass="14357">MKIIDIFDLNMLLHPGWVGKDVSLTLLMFLSKVESITDEIYDISPNPNPEEHRIPTSGGHCFSGRINAIDDNHKELVVDIGIGNIMVDPLLKWPFSIGEFVRICPSRVDLRDVVGYDRDHKNCEQVA</sequence>
<gene>
    <name evidence="1" type="ORF">R6Y96_00280</name>
</gene>
<reference evidence="1 2" key="1">
    <citation type="submission" date="2023-10" db="EMBL/GenBank/DDBJ databases">
        <title>The complete genome sequence of Methanoculleus receptaculi DSM 18860.</title>
        <authorList>
            <person name="Lai S.-J."/>
            <person name="You Y.-T."/>
            <person name="Chen S.-C."/>
        </authorList>
    </citation>
    <scope>NUCLEOTIDE SEQUENCE [LARGE SCALE GENOMIC DNA]</scope>
    <source>
        <strain evidence="1 2">DSM 18860</strain>
    </source>
</reference>
<dbReference type="GeneID" id="85731547"/>
<dbReference type="Proteomes" id="UP001305652">
    <property type="component" value="Chromosome"/>
</dbReference>
<keyword evidence="2" id="KW-1185">Reference proteome</keyword>
<protein>
    <submittedName>
        <fullName evidence="1">Uncharacterized protein</fullName>
    </submittedName>
</protein>
<dbReference type="KEGG" id="mrc:R6Y96_00280"/>
<evidence type="ECO:0000313" key="1">
    <source>
        <dbReference type="EMBL" id="WOX57730.1"/>
    </source>
</evidence>
<dbReference type="EMBL" id="CP137642">
    <property type="protein sequence ID" value="WOX57730.1"/>
    <property type="molecule type" value="Genomic_DNA"/>
</dbReference>
<dbReference type="RefSeq" id="WP_318621450.1">
    <property type="nucleotide sequence ID" value="NZ_CP137642.1"/>
</dbReference>
<name>A0AAX4FV97_9EURY</name>